<accession>A0ABY4EL23</accession>
<proteinExistence type="predicted"/>
<dbReference type="RefSeq" id="WP_244711051.1">
    <property type="nucleotide sequence ID" value="NZ_CP095073.1"/>
</dbReference>
<sequence length="269" mass="29805">MKKNTGCSNNYKCPAQLPSNKAKTKSVNCEVIDASLDLTGEIPSAVDIPVALADVILEADVEADIHLPTPAREIKWIRKNISLKQCKAVPSILDLQNLTVKIFVTGVIHKNIQYVEDTTGFIRDYGVDVAFTCSETVELENPIQYPVLGVPFSVKSSVLERRELAYDGHGADLCTDGSLTFEIYNEPISCKLIASAVNEIDLHKDFDSWGRFSKITEKAEVILVFKLLQTQQIATNVDNGMTAEGETQASQPKYPTASERFKNVIRRVR</sequence>
<protein>
    <submittedName>
        <fullName evidence="1">Uncharacterized protein</fullName>
    </submittedName>
</protein>
<evidence type="ECO:0000313" key="2">
    <source>
        <dbReference type="Proteomes" id="UP000831787"/>
    </source>
</evidence>
<gene>
    <name evidence="1" type="ORF">MUN89_02285</name>
</gene>
<evidence type="ECO:0000313" key="1">
    <source>
        <dbReference type="EMBL" id="UOQ44803.1"/>
    </source>
</evidence>
<dbReference type="NCBIfam" id="NF045794">
    <property type="entry name" value="CsxC_fam"/>
    <property type="match status" value="1"/>
</dbReference>
<reference evidence="1 2" key="1">
    <citation type="submission" date="2022-04" db="EMBL/GenBank/DDBJ databases">
        <title>Halobacillus sp. isolated from saltern.</title>
        <authorList>
            <person name="Won M."/>
            <person name="Lee C.-M."/>
            <person name="Woen H.-Y."/>
            <person name="Kwon S.-W."/>
        </authorList>
    </citation>
    <scope>NUCLEOTIDE SEQUENCE [LARGE SCALE GENOMIC DNA]</scope>
    <source>
        <strain evidence="1 2">SSBR10-3</strain>
    </source>
</reference>
<dbReference type="InterPro" id="IPR054845">
    <property type="entry name" value="Exosporium_prot_C"/>
</dbReference>
<keyword evidence="2" id="KW-1185">Reference proteome</keyword>
<organism evidence="1 2">
    <name type="scientific">Halobacillus salinarum</name>
    <dbReference type="NCBI Taxonomy" id="2932257"/>
    <lineage>
        <taxon>Bacteria</taxon>
        <taxon>Bacillati</taxon>
        <taxon>Bacillota</taxon>
        <taxon>Bacilli</taxon>
        <taxon>Bacillales</taxon>
        <taxon>Bacillaceae</taxon>
        <taxon>Halobacillus</taxon>
    </lineage>
</organism>
<dbReference type="EMBL" id="CP095073">
    <property type="protein sequence ID" value="UOQ44803.1"/>
    <property type="molecule type" value="Genomic_DNA"/>
</dbReference>
<dbReference type="Proteomes" id="UP000831787">
    <property type="component" value="Chromosome"/>
</dbReference>
<name>A0ABY4EL23_9BACI</name>